<name>A0A1P8DQV3_VIBPH</name>
<keyword evidence="1" id="KW-0614">Plasmid</keyword>
<reference evidence="1" key="1">
    <citation type="submission" date="2016-10" db="EMBL/GenBank/DDBJ databases">
        <title>Evolution and Comparative Genomics of Conjugative MDR Plasmids in Vibrio species.</title>
        <authorList>
            <person name="Li R."/>
            <person name="Ye L."/>
            <person name="Wong M.Ho.Yin."/>
            <person name="Zheng Z."/>
            <person name="Chan E.Wai.Chi."/>
            <person name="Chen S."/>
        </authorList>
    </citation>
    <scope>NUCLEOTIDE SEQUENCE</scope>
    <source>
        <plasmid evidence="1">pVPS62</plasmid>
    </source>
</reference>
<evidence type="ECO:0000313" key="1">
    <source>
        <dbReference type="EMBL" id="APU91507.1"/>
    </source>
</evidence>
<sequence>MVVGAVKNKGILLSKKENFMLPIYEEALEKASASAKKIGNRYVGSLLIKGDGSVWRIDSVQEVSPRFIQRVCLQLLGKPRDIKCSLHLVENDFVDWVEMIANLATESGSYSVWGQFYDSKAELKKAVMGCKTLEDLFAVFRLEDDNEFSKKLV</sequence>
<organism evidence="1">
    <name type="scientific">Vibrio parahaemolyticus</name>
    <dbReference type="NCBI Taxonomy" id="670"/>
    <lineage>
        <taxon>Bacteria</taxon>
        <taxon>Pseudomonadati</taxon>
        <taxon>Pseudomonadota</taxon>
        <taxon>Gammaproteobacteria</taxon>
        <taxon>Vibrionales</taxon>
        <taxon>Vibrionaceae</taxon>
        <taxon>Vibrio</taxon>
    </lineage>
</organism>
<accession>A0A1P8DQV3</accession>
<proteinExistence type="predicted"/>
<dbReference type="EMBL" id="KX957971">
    <property type="protein sequence ID" value="APU91507.1"/>
    <property type="molecule type" value="Genomic_DNA"/>
</dbReference>
<geneLocation type="plasmid" evidence="1">
    <name>pVPS62</name>
</geneLocation>
<protein>
    <submittedName>
        <fullName evidence="1">Uncharacterized protein</fullName>
    </submittedName>
</protein>
<dbReference type="RefSeq" id="WP_032073000.1">
    <property type="nucleotide sequence ID" value="NZ_KX957971.1"/>
</dbReference>
<dbReference type="AlphaFoldDB" id="A0A1P8DQV3"/>